<evidence type="ECO:0000313" key="1">
    <source>
        <dbReference type="EMBL" id="GGT66749.1"/>
    </source>
</evidence>
<accession>A0A918LY38</accession>
<dbReference type="Proteomes" id="UP000646776">
    <property type="component" value="Unassembled WGS sequence"/>
</dbReference>
<comment type="caution">
    <text evidence="1">The sequence shown here is derived from an EMBL/GenBank/DDBJ whole genome shotgun (WGS) entry which is preliminary data.</text>
</comment>
<gene>
    <name evidence="1" type="ORF">GCM10010226_50560</name>
</gene>
<keyword evidence="2" id="KW-1185">Reference proteome</keyword>
<dbReference type="EMBL" id="BMSA01000016">
    <property type="protein sequence ID" value="GGT66749.1"/>
    <property type="molecule type" value="Genomic_DNA"/>
</dbReference>
<reference evidence="1" key="1">
    <citation type="journal article" date="2014" name="Int. J. Syst. Evol. Microbiol.">
        <title>Complete genome sequence of Corynebacterium casei LMG S-19264T (=DSM 44701T), isolated from a smear-ripened cheese.</title>
        <authorList>
            <consortium name="US DOE Joint Genome Institute (JGI-PGF)"/>
            <person name="Walter F."/>
            <person name="Albersmeier A."/>
            <person name="Kalinowski J."/>
            <person name="Ruckert C."/>
        </authorList>
    </citation>
    <scope>NUCLEOTIDE SEQUENCE</scope>
    <source>
        <strain evidence="1">JCM 4125</strain>
    </source>
</reference>
<sequence>MAETQAVLPNEKAVPDWTVAAEPMAYPLKKAVSQGLMSCYTDEACEDVRYSGRSMLMENRKPQISFVILAYPDTETAKSAFAPVWKAWSGRVPDGKSLDLGDIGEQSDAVSGADASLVPGSKGVLSQARVGSVILLTHGAAAPKVEMEDSLIAEFATMFAERARQAEKGETPSAAMAGT</sequence>
<dbReference type="AlphaFoldDB" id="A0A918LY38"/>
<organism evidence="1 2">
    <name type="scientific">Streptomyces phaeofaciens</name>
    <dbReference type="NCBI Taxonomy" id="68254"/>
    <lineage>
        <taxon>Bacteria</taxon>
        <taxon>Bacillati</taxon>
        <taxon>Actinomycetota</taxon>
        <taxon>Actinomycetes</taxon>
        <taxon>Kitasatosporales</taxon>
        <taxon>Streptomycetaceae</taxon>
        <taxon>Streptomyces</taxon>
    </lineage>
</organism>
<protein>
    <submittedName>
        <fullName evidence="1">Uncharacterized protein</fullName>
    </submittedName>
</protein>
<proteinExistence type="predicted"/>
<name>A0A918LY38_9ACTN</name>
<evidence type="ECO:0000313" key="2">
    <source>
        <dbReference type="Proteomes" id="UP000646776"/>
    </source>
</evidence>
<reference evidence="1" key="2">
    <citation type="submission" date="2020-09" db="EMBL/GenBank/DDBJ databases">
        <authorList>
            <person name="Sun Q."/>
            <person name="Ohkuma M."/>
        </authorList>
    </citation>
    <scope>NUCLEOTIDE SEQUENCE</scope>
    <source>
        <strain evidence="1">JCM 4125</strain>
    </source>
</reference>